<dbReference type="SUPFAM" id="SSF90123">
    <property type="entry name" value="ABC transporter transmembrane region"/>
    <property type="match status" value="1"/>
</dbReference>
<keyword evidence="3 5" id="KW-1133">Transmembrane helix</keyword>
<keyword evidence="4 5" id="KW-0472">Membrane</keyword>
<keyword evidence="2 5" id="KW-0812">Transmembrane</keyword>
<keyword evidence="8" id="KW-1185">Reference proteome</keyword>
<evidence type="ECO:0000256" key="3">
    <source>
        <dbReference type="ARBA" id="ARBA00022989"/>
    </source>
</evidence>
<accession>A0ABU8EB59</accession>
<protein>
    <submittedName>
        <fullName evidence="7">ABC transporter transmembrane domain-containing protein</fullName>
    </submittedName>
</protein>
<evidence type="ECO:0000313" key="7">
    <source>
        <dbReference type="EMBL" id="MEI4280863.1"/>
    </source>
</evidence>
<evidence type="ECO:0000256" key="4">
    <source>
        <dbReference type="ARBA" id="ARBA00023136"/>
    </source>
</evidence>
<gene>
    <name evidence="7" type="ORF">UXQ13_20475</name>
</gene>
<dbReference type="EMBL" id="JBAPLV010000030">
    <property type="protein sequence ID" value="MEI4280863.1"/>
    <property type="molecule type" value="Genomic_DNA"/>
</dbReference>
<evidence type="ECO:0000256" key="5">
    <source>
        <dbReference type="SAM" id="Phobius"/>
    </source>
</evidence>
<sequence length="263" mass="27340">MDTLSGAGHRLRAAGAGVRAGLLGRRAADLVPRVRVHLLGTAALGAGAATAAILAAVALSRALTGERQQLGVLVAAVLLRAGAGWLREWWAHRSARRAVGELRAGLVDRTTTAGPGALDPSEVALLATDGLDRPEEDLAVHLPARIEAAVLPVAVLVVVAVVDPPTALILLVVLVLLTVFLVLVGLVARDEADARLHTLTRLGAQLLDLVAGLPTLRALGRDQDEVAVVEARSRAHRRATVRTLRTASLSGLVLELDLPRVAA</sequence>
<dbReference type="PROSITE" id="PS50929">
    <property type="entry name" value="ABC_TM1F"/>
    <property type="match status" value="1"/>
</dbReference>
<feature type="transmembrane region" description="Helical" evidence="5">
    <location>
        <begin position="36"/>
        <end position="58"/>
    </location>
</feature>
<dbReference type="InterPro" id="IPR011527">
    <property type="entry name" value="ABC1_TM_dom"/>
</dbReference>
<evidence type="ECO:0000256" key="1">
    <source>
        <dbReference type="ARBA" id="ARBA00004651"/>
    </source>
</evidence>
<dbReference type="InterPro" id="IPR036640">
    <property type="entry name" value="ABC1_TM_sf"/>
</dbReference>
<comment type="caution">
    <text evidence="7">The sequence shown here is derived from an EMBL/GenBank/DDBJ whole genome shotgun (WGS) entry which is preliminary data.</text>
</comment>
<evidence type="ECO:0000313" key="8">
    <source>
        <dbReference type="Proteomes" id="UP001373496"/>
    </source>
</evidence>
<dbReference type="Gene3D" id="1.20.1560.10">
    <property type="entry name" value="ABC transporter type 1, transmembrane domain"/>
    <property type="match status" value="1"/>
</dbReference>
<comment type="subcellular location">
    <subcellularLocation>
        <location evidence="1">Cell membrane</location>
        <topology evidence="1">Multi-pass membrane protein</topology>
    </subcellularLocation>
</comment>
<evidence type="ECO:0000256" key="2">
    <source>
        <dbReference type="ARBA" id="ARBA00022692"/>
    </source>
</evidence>
<dbReference type="Proteomes" id="UP001373496">
    <property type="component" value="Unassembled WGS sequence"/>
</dbReference>
<name>A0ABU8EB59_9ACTN</name>
<reference evidence="7 8" key="1">
    <citation type="submission" date="2024-03" db="EMBL/GenBank/DDBJ databases">
        <title>Draft genome sequence of Klenkia terrae.</title>
        <authorList>
            <person name="Duangmal K."/>
            <person name="Chantavorakit T."/>
        </authorList>
    </citation>
    <scope>NUCLEOTIDE SEQUENCE [LARGE SCALE GENOMIC DNA]</scope>
    <source>
        <strain evidence="7 8">JCM 17786</strain>
    </source>
</reference>
<proteinExistence type="predicted"/>
<evidence type="ECO:0000259" key="6">
    <source>
        <dbReference type="PROSITE" id="PS50929"/>
    </source>
</evidence>
<feature type="transmembrane region" description="Helical" evidence="5">
    <location>
        <begin position="168"/>
        <end position="188"/>
    </location>
</feature>
<dbReference type="Pfam" id="PF00664">
    <property type="entry name" value="ABC_membrane"/>
    <property type="match status" value="1"/>
</dbReference>
<feature type="domain" description="ABC transmembrane type-1" evidence="6">
    <location>
        <begin position="70"/>
        <end position="256"/>
    </location>
</feature>
<organism evidence="7 8">
    <name type="scientific">Klenkia terrae</name>
    <dbReference type="NCBI Taxonomy" id="1052259"/>
    <lineage>
        <taxon>Bacteria</taxon>
        <taxon>Bacillati</taxon>
        <taxon>Actinomycetota</taxon>
        <taxon>Actinomycetes</taxon>
        <taxon>Geodermatophilales</taxon>
        <taxon>Geodermatophilaceae</taxon>
        <taxon>Klenkia</taxon>
    </lineage>
</organism>